<gene>
    <name evidence="1" type="ORF">ACFPFM_36340</name>
</gene>
<dbReference type="EMBL" id="JBHSJB010000040">
    <property type="protein sequence ID" value="MFC5059216.1"/>
    <property type="molecule type" value="Genomic_DNA"/>
</dbReference>
<name>A0ABV9YF32_9PSEU</name>
<reference evidence="2" key="1">
    <citation type="journal article" date="2019" name="Int. J. Syst. Evol. Microbiol.">
        <title>The Global Catalogue of Microorganisms (GCM) 10K type strain sequencing project: providing services to taxonomists for standard genome sequencing and annotation.</title>
        <authorList>
            <consortium name="The Broad Institute Genomics Platform"/>
            <consortium name="The Broad Institute Genome Sequencing Center for Infectious Disease"/>
            <person name="Wu L."/>
            <person name="Ma J."/>
        </authorList>
    </citation>
    <scope>NUCLEOTIDE SEQUENCE [LARGE SCALE GENOMIC DNA]</scope>
    <source>
        <strain evidence="2">KCTC 12848</strain>
    </source>
</reference>
<protein>
    <submittedName>
        <fullName evidence="1">Uncharacterized protein</fullName>
    </submittedName>
</protein>
<comment type="caution">
    <text evidence="1">The sequence shown here is derived from an EMBL/GenBank/DDBJ whole genome shotgun (WGS) entry which is preliminary data.</text>
</comment>
<evidence type="ECO:0000313" key="2">
    <source>
        <dbReference type="Proteomes" id="UP001595833"/>
    </source>
</evidence>
<dbReference type="RefSeq" id="WP_344044094.1">
    <property type="nucleotide sequence ID" value="NZ_BAAAKE010000059.1"/>
</dbReference>
<keyword evidence="2" id="KW-1185">Reference proteome</keyword>
<dbReference type="Proteomes" id="UP001595833">
    <property type="component" value="Unassembled WGS sequence"/>
</dbReference>
<organism evidence="1 2">
    <name type="scientific">Saccharothrix xinjiangensis</name>
    <dbReference type="NCBI Taxonomy" id="204798"/>
    <lineage>
        <taxon>Bacteria</taxon>
        <taxon>Bacillati</taxon>
        <taxon>Actinomycetota</taxon>
        <taxon>Actinomycetes</taxon>
        <taxon>Pseudonocardiales</taxon>
        <taxon>Pseudonocardiaceae</taxon>
        <taxon>Saccharothrix</taxon>
    </lineage>
</organism>
<proteinExistence type="predicted"/>
<evidence type="ECO:0000313" key="1">
    <source>
        <dbReference type="EMBL" id="MFC5059216.1"/>
    </source>
</evidence>
<accession>A0ABV9YF32</accession>
<sequence length="167" mass="18314">MTKTGDIDVDRLDREARELFRQLTPGPAVGQDKDGRTITIPVGERIVEITRRSRIIAVSDTLARAVVELLTRLGHVASIGHVQVDPAAEGNEEVLGLVIDFHDRRAVVPLRPGTRHLRIYPEIDGTDLTGHEPLLTFELPVDVVEEDGWVKADVIATALAEHLSPAV</sequence>